<dbReference type="PROSITE" id="PS51842">
    <property type="entry name" value="IF_ROD_2"/>
    <property type="match status" value="1"/>
</dbReference>
<evidence type="ECO:0000256" key="2">
    <source>
        <dbReference type="ARBA" id="ARBA00023054"/>
    </source>
</evidence>
<keyword evidence="1 3" id="KW-0403">Intermediate filament</keyword>
<comment type="caution">
    <text evidence="6">The sequence shown here is derived from an EMBL/GenBank/DDBJ whole genome shotgun (WGS) entry which is preliminary data.</text>
</comment>
<dbReference type="InterPro" id="IPR002957">
    <property type="entry name" value="Keratin_I"/>
</dbReference>
<dbReference type="SMART" id="SM01391">
    <property type="entry name" value="Filament"/>
    <property type="match status" value="1"/>
</dbReference>
<evidence type="ECO:0000259" key="5">
    <source>
        <dbReference type="PROSITE" id="PS51842"/>
    </source>
</evidence>
<dbReference type="Proteomes" id="UP001162483">
    <property type="component" value="Unassembled WGS sequence"/>
</dbReference>
<evidence type="ECO:0000256" key="3">
    <source>
        <dbReference type="RuleBase" id="RU000685"/>
    </source>
</evidence>
<dbReference type="PANTHER" id="PTHR23239:SF378">
    <property type="entry name" value="KERATIN, TYPE I CYTOSKELETAL 47 KDA"/>
    <property type="match status" value="1"/>
</dbReference>
<name>A0ABN9HB54_9NEOB</name>
<feature type="coiled-coil region" evidence="4">
    <location>
        <begin position="282"/>
        <end position="348"/>
    </location>
</feature>
<dbReference type="InterPro" id="IPR018039">
    <property type="entry name" value="IF_conserved"/>
</dbReference>
<comment type="similarity">
    <text evidence="3">Belongs to the intermediate filament family.</text>
</comment>
<organism evidence="6 7">
    <name type="scientific">Staurois parvus</name>
    <dbReference type="NCBI Taxonomy" id="386267"/>
    <lineage>
        <taxon>Eukaryota</taxon>
        <taxon>Metazoa</taxon>
        <taxon>Chordata</taxon>
        <taxon>Craniata</taxon>
        <taxon>Vertebrata</taxon>
        <taxon>Euteleostomi</taxon>
        <taxon>Amphibia</taxon>
        <taxon>Batrachia</taxon>
        <taxon>Anura</taxon>
        <taxon>Neobatrachia</taxon>
        <taxon>Ranoidea</taxon>
        <taxon>Ranidae</taxon>
        <taxon>Staurois</taxon>
    </lineage>
</organism>
<sequence>MSFSTRSINQSGRFGGASAGAGIPRARSLAGGAASVRVSSASFNMAAPAFGAGFAAQESGALAVNGKETMQNLNDRLAVYLERFNIVFPQVRSLETANNELELKIREFYDRKSTVSAFDASGYSDTINKLRSQIQDATIQNARLVLQIDNAKLAADDFKIKYESELVIRQGVETDITGLRRALDELTVNRSDLELEIEGLKEELIYLKKNHEEDLAASRGYSGGKVNVELDSTPAVDLSKVLSDMRDQYEKMVEKNRQEVETWYRGQSESFNKEVAVYQKSFQVSKSEATELRRTLQNLELELQSLLNMKQALEGSLSETEARYVAEIAKLQNIISQIELDLQQVRSDSEHHGLEYRTLLDIKTRLEQEIATYRRLLDGGDARLHSFICQLGVKIVSKEESQSSSTRIKVKTVVEEVVDGKVVSSSVKEVTKDS</sequence>
<protein>
    <recommendedName>
        <fullName evidence="5">IF rod domain-containing protein</fullName>
    </recommendedName>
</protein>
<dbReference type="Gene3D" id="1.20.5.500">
    <property type="entry name" value="Single helix bin"/>
    <property type="match status" value="1"/>
</dbReference>
<dbReference type="PANTHER" id="PTHR23239">
    <property type="entry name" value="INTERMEDIATE FILAMENT"/>
    <property type="match status" value="1"/>
</dbReference>
<keyword evidence="7" id="KW-1185">Reference proteome</keyword>
<feature type="coiled-coil region" evidence="4">
    <location>
        <begin position="91"/>
        <end position="147"/>
    </location>
</feature>
<dbReference type="EMBL" id="CATNWA010020570">
    <property type="protein sequence ID" value="CAI9618972.1"/>
    <property type="molecule type" value="Genomic_DNA"/>
</dbReference>
<dbReference type="InterPro" id="IPR039008">
    <property type="entry name" value="IF_rod_dom"/>
</dbReference>
<evidence type="ECO:0000256" key="1">
    <source>
        <dbReference type="ARBA" id="ARBA00022754"/>
    </source>
</evidence>
<feature type="domain" description="IF rod" evidence="5">
    <location>
        <begin position="66"/>
        <end position="384"/>
    </location>
</feature>
<proteinExistence type="inferred from homology"/>
<feature type="coiled-coil region" evidence="4">
    <location>
        <begin position="176"/>
        <end position="210"/>
    </location>
</feature>
<evidence type="ECO:0000256" key="4">
    <source>
        <dbReference type="SAM" id="Coils"/>
    </source>
</evidence>
<accession>A0ABN9HB54</accession>
<gene>
    <name evidence="6" type="ORF">SPARVUS_LOCUS15764489</name>
</gene>
<dbReference type="Pfam" id="PF00038">
    <property type="entry name" value="Filament"/>
    <property type="match status" value="1"/>
</dbReference>
<dbReference type="Gene3D" id="1.20.5.1160">
    <property type="entry name" value="Vasodilator-stimulated phosphoprotein"/>
    <property type="match status" value="1"/>
</dbReference>
<reference evidence="6" key="1">
    <citation type="submission" date="2023-05" db="EMBL/GenBank/DDBJ databases">
        <authorList>
            <person name="Stuckert A."/>
        </authorList>
    </citation>
    <scope>NUCLEOTIDE SEQUENCE</scope>
</reference>
<keyword evidence="2 4" id="KW-0175">Coiled coil</keyword>
<dbReference type="PRINTS" id="PR01248">
    <property type="entry name" value="TYPE1KERATIN"/>
</dbReference>
<evidence type="ECO:0000313" key="7">
    <source>
        <dbReference type="Proteomes" id="UP001162483"/>
    </source>
</evidence>
<dbReference type="PROSITE" id="PS00226">
    <property type="entry name" value="IF_ROD_1"/>
    <property type="match status" value="1"/>
</dbReference>
<dbReference type="SUPFAM" id="SSF64593">
    <property type="entry name" value="Intermediate filament protein, coiled coil region"/>
    <property type="match status" value="1"/>
</dbReference>
<dbReference type="Gene3D" id="1.20.5.170">
    <property type="match status" value="1"/>
</dbReference>
<evidence type="ECO:0000313" key="6">
    <source>
        <dbReference type="EMBL" id="CAI9618972.1"/>
    </source>
</evidence>